<dbReference type="InterPro" id="IPR036061">
    <property type="entry name" value="CheW-like_dom_sf"/>
</dbReference>
<evidence type="ECO:0000259" key="1">
    <source>
        <dbReference type="Pfam" id="PF01584"/>
    </source>
</evidence>
<proteinExistence type="predicted"/>
<dbReference type="Pfam" id="PF01584">
    <property type="entry name" value="CheW"/>
    <property type="match status" value="1"/>
</dbReference>
<organism evidence="2 3">
    <name type="scientific">Tectimicrobiota bacterium</name>
    <dbReference type="NCBI Taxonomy" id="2528274"/>
    <lineage>
        <taxon>Bacteria</taxon>
        <taxon>Pseudomonadati</taxon>
        <taxon>Nitrospinota/Tectimicrobiota group</taxon>
        <taxon>Candidatus Tectimicrobiota</taxon>
    </lineage>
</organism>
<name>A0A937W1W0_UNCTE</name>
<accession>A0A937W1W0</accession>
<protein>
    <recommendedName>
        <fullName evidence="1">CheW-like domain-containing protein</fullName>
    </recommendedName>
</protein>
<dbReference type="Proteomes" id="UP000712673">
    <property type="component" value="Unassembled WGS sequence"/>
</dbReference>
<dbReference type="EMBL" id="VGLS01000541">
    <property type="protein sequence ID" value="MBM3225321.1"/>
    <property type="molecule type" value="Genomic_DNA"/>
</dbReference>
<dbReference type="SUPFAM" id="SSF50341">
    <property type="entry name" value="CheW-like"/>
    <property type="match status" value="1"/>
</dbReference>
<dbReference type="AlphaFoldDB" id="A0A937W1W0"/>
<sequence>MPRSSAPLTRSTHGQIICFRPLDLPTLTPPLMCALSISQVAQILHAPVCLPLPGSAPAILGITLWQHSPLIVLDLAWCLGGSPARVSALPRLLVARATTTPTYVGLPVQPDLCIRSLPLPHRPGNQPLPWQAALFRGQFVLENETLVIPDLDRLLLPQEPCVC</sequence>
<gene>
    <name evidence="2" type="ORF">FJZ47_16170</name>
</gene>
<dbReference type="InterPro" id="IPR002545">
    <property type="entry name" value="CheW-lke_dom"/>
</dbReference>
<feature type="domain" description="CheW-like" evidence="1">
    <location>
        <begin position="33"/>
        <end position="155"/>
    </location>
</feature>
<reference evidence="2" key="1">
    <citation type="submission" date="2019-03" db="EMBL/GenBank/DDBJ databases">
        <title>Lake Tanganyika Metagenome-Assembled Genomes (MAGs).</title>
        <authorList>
            <person name="Tran P."/>
        </authorList>
    </citation>
    <scope>NUCLEOTIDE SEQUENCE</scope>
    <source>
        <strain evidence="2">K_DeepCast_65m_m2_066</strain>
    </source>
</reference>
<dbReference type="GO" id="GO:0006935">
    <property type="term" value="P:chemotaxis"/>
    <property type="evidence" value="ECO:0007669"/>
    <property type="project" value="InterPro"/>
</dbReference>
<evidence type="ECO:0000313" key="3">
    <source>
        <dbReference type="Proteomes" id="UP000712673"/>
    </source>
</evidence>
<dbReference type="GO" id="GO:0007165">
    <property type="term" value="P:signal transduction"/>
    <property type="evidence" value="ECO:0007669"/>
    <property type="project" value="InterPro"/>
</dbReference>
<comment type="caution">
    <text evidence="2">The sequence shown here is derived from an EMBL/GenBank/DDBJ whole genome shotgun (WGS) entry which is preliminary data.</text>
</comment>
<evidence type="ECO:0000313" key="2">
    <source>
        <dbReference type="EMBL" id="MBM3225321.1"/>
    </source>
</evidence>